<feature type="region of interest" description="Disordered" evidence="1">
    <location>
        <begin position="329"/>
        <end position="373"/>
    </location>
</feature>
<dbReference type="PROSITE" id="PS50942">
    <property type="entry name" value="ENTH"/>
    <property type="match status" value="1"/>
</dbReference>
<dbReference type="Pfam" id="PF03417">
    <property type="entry name" value="AAT"/>
    <property type="match status" value="1"/>
</dbReference>
<dbReference type="Proteomes" id="UP000008312">
    <property type="component" value="Unassembled WGS sequence"/>
</dbReference>
<proteinExistence type="predicted"/>
<evidence type="ECO:0000259" key="2">
    <source>
        <dbReference type="PROSITE" id="PS50942"/>
    </source>
</evidence>
<dbReference type="NCBIfam" id="NF040521">
    <property type="entry name" value="C45_proenzyme"/>
    <property type="match status" value="1"/>
</dbReference>
<dbReference type="RefSeq" id="XP_012898494.1">
    <property type="nucleotide sequence ID" value="XM_013043040.1"/>
</dbReference>
<dbReference type="InParanoid" id="D8M8Q7"/>
<feature type="compositionally biased region" description="Acidic residues" evidence="1">
    <location>
        <begin position="240"/>
        <end position="254"/>
    </location>
</feature>
<name>D8M8Q7_BLAHO</name>
<dbReference type="Pfam" id="PF01417">
    <property type="entry name" value="ENTH"/>
    <property type="match status" value="1"/>
</dbReference>
<organism evidence="3">
    <name type="scientific">Blastocystis hominis</name>
    <dbReference type="NCBI Taxonomy" id="12968"/>
    <lineage>
        <taxon>Eukaryota</taxon>
        <taxon>Sar</taxon>
        <taxon>Stramenopiles</taxon>
        <taxon>Bigyra</taxon>
        <taxon>Opalozoa</taxon>
        <taxon>Opalinata</taxon>
        <taxon>Blastocystidae</taxon>
        <taxon>Blastocystis</taxon>
    </lineage>
</organism>
<feature type="compositionally biased region" description="Low complexity" evidence="1">
    <location>
        <begin position="329"/>
        <end position="348"/>
    </location>
</feature>
<feature type="compositionally biased region" description="Basic and acidic residues" evidence="1">
    <location>
        <begin position="226"/>
        <end position="239"/>
    </location>
</feature>
<dbReference type="Gene3D" id="3.60.60.10">
    <property type="entry name" value="Penicillin V Acylase, Chain A"/>
    <property type="match status" value="1"/>
</dbReference>
<dbReference type="OrthoDB" id="189997at2759"/>
<reference evidence="3" key="1">
    <citation type="submission" date="2010-02" db="EMBL/GenBank/DDBJ databases">
        <title>Sequencing and annotation of the Blastocystis hominis genome.</title>
        <authorList>
            <person name="Wincker P."/>
        </authorList>
    </citation>
    <scope>NUCLEOTIDE SEQUENCE</scope>
    <source>
        <strain evidence="3">Singapore isolate B</strain>
    </source>
</reference>
<evidence type="ECO:0000313" key="4">
    <source>
        <dbReference type="Proteomes" id="UP000008312"/>
    </source>
</evidence>
<feature type="region of interest" description="Disordered" evidence="1">
    <location>
        <begin position="113"/>
        <end position="175"/>
    </location>
</feature>
<dbReference type="GeneID" id="24921223"/>
<dbReference type="SMART" id="SM00273">
    <property type="entry name" value="ENTH"/>
    <property type="match status" value="1"/>
</dbReference>
<dbReference type="Gene3D" id="1.25.40.90">
    <property type="match status" value="1"/>
</dbReference>
<sequence>MNEIAEASFYEDDFKEIFATIWKNLDSSQKNWRVMFKAISLLEYLLKNGVATCVDETRDQIFYLRSLEQFSVMDQGKERGQGVRDKVQVILSWIQDDQTMQIERQKARRLKKKFSATKSVGSSPVPPASQPSVFSQTASKAGTAPTTPTTPTGPSYKVQGGELGGIPVSGQVMAPSSTANSAASKLKSGIASFGHKVGGAVSSAAATVSAAAAQTVAAAKSPSTPAERRLTPLRNFRDLPDDDEPVTPEPEPEPEPAPAPAKAAPAKPKATRVTKEAKALFNFGDATPSFEETAEPEPQAQPAAASTDFFAPAAPALAQSSAAADLFAPQPAQAKQQPAAQPQPAAAKKPADDFDFFTDIPSAPAQPQQTDAFGGLLDFSMPAQPQQQPQQQAMGYGQQMYQQQPMQGQQMYQQQQQQQPMQNQQMYQQQMYQQQMYQQRLYQQQMYQQQMYRQQQQQQQQQQRGYVVCLNQSAWVPRFHCTLTTNHNKVMRGILCIALILAVASCEVHNYINIPRQIKIVATSYYNAGYQLGEQTADLIRYHIEADDNMQKKLIPFYHTPEGKKWFDHFYEINLHTFPDYMDELRGLADGSKMDFYVLFLNMLQEEFSYVVPSHLSYTPATHCSDYIMKTEDNAYIVHNEDGSGMMDFNHTVLVSEEVYHHGRLVSRYTAFTYAAQIPTAAYGWNAHLAFTMNYLITKTTDLDGVGRVFVGRSLLDAESLADASARLTRYSLAAGHNHQLLDLQTGRLLDLEVAPFWQYGVFVSTPGRPHWHANSYNVVNADDVGLPNSIARDERAAEMKVPTTLDEMIEVLGDTKHPEWPIYNDTTLNTIVINWKERTVTIYIGNPKEKNVLMTIPI</sequence>
<evidence type="ECO:0000313" key="3">
    <source>
        <dbReference type="EMBL" id="CBK24446.2"/>
    </source>
</evidence>
<feature type="region of interest" description="Disordered" evidence="1">
    <location>
        <begin position="217"/>
        <end position="273"/>
    </location>
</feature>
<dbReference type="PANTHER" id="PTHR34180">
    <property type="entry name" value="PEPTIDASE C45"/>
    <property type="match status" value="1"/>
</dbReference>
<dbReference type="InterPro" id="IPR047794">
    <property type="entry name" value="C45_proenzyme-like"/>
</dbReference>
<gene>
    <name evidence="3" type="ORF">GSBLH_T00004186001</name>
</gene>
<dbReference type="InterPro" id="IPR005079">
    <property type="entry name" value="Peptidase_C45_hydrolase"/>
</dbReference>
<dbReference type="CDD" id="cd03571">
    <property type="entry name" value="ENTH"/>
    <property type="match status" value="1"/>
</dbReference>
<dbReference type="InterPro" id="IPR047801">
    <property type="entry name" value="Peptidase_C45"/>
</dbReference>
<keyword evidence="4" id="KW-1185">Reference proteome</keyword>
<feature type="domain" description="ENTH" evidence="2">
    <location>
        <begin position="1"/>
        <end position="104"/>
    </location>
</feature>
<dbReference type="InterPro" id="IPR013809">
    <property type="entry name" value="ENTH"/>
</dbReference>
<feature type="compositionally biased region" description="Low complexity" evidence="1">
    <location>
        <begin position="130"/>
        <end position="154"/>
    </location>
</feature>
<dbReference type="SUPFAM" id="SSF48464">
    <property type="entry name" value="ENTH/VHS domain"/>
    <property type="match status" value="1"/>
</dbReference>
<dbReference type="PANTHER" id="PTHR34180:SF1">
    <property type="entry name" value="BETA-ALANYL-DOPAMINE_CARCININE HYDROLASE"/>
    <property type="match status" value="1"/>
</dbReference>
<protein>
    <recommendedName>
        <fullName evidence="2">ENTH domain-containing protein</fullName>
    </recommendedName>
</protein>
<evidence type="ECO:0000256" key="1">
    <source>
        <dbReference type="SAM" id="MobiDB-lite"/>
    </source>
</evidence>
<dbReference type="EMBL" id="FN668688">
    <property type="protein sequence ID" value="CBK24446.2"/>
    <property type="molecule type" value="Genomic_DNA"/>
</dbReference>
<dbReference type="InterPro" id="IPR008942">
    <property type="entry name" value="ENTH_VHS"/>
</dbReference>
<accession>D8M8Q7</accession>
<dbReference type="AlphaFoldDB" id="D8M8Q7"/>